<evidence type="ECO:0000256" key="2">
    <source>
        <dbReference type="ARBA" id="ARBA00023143"/>
    </source>
</evidence>
<name>A0A2U2DUY3_9HYPH</name>
<keyword evidence="7" id="KW-1185">Reference proteome</keyword>
<sequence length="320" mass="32806">MSSTSFTNATAASALSLLTGSSKALERNTIHVAAGRNINEAADNAAYWSIAKAMESTGMALSSAEDASGLAAATADTAALGMEAATGIVSEIQAKLILARSSGADKNAINSEITQLKAQLGTVSASTSFSGENWLNAGAGATPGVKSLVASVSTGEDGTTNVNTIEFDTGTTTLTSSNNAADGMLTRAYSGTTGNGSPYEYYMLDAGSTTPAPATAKEIKISDATTNNELDGMISATNSMLSSLTDAGAKLGATASRISANTEFVKSLQETNQRSIGRLVDADMEESVVKQRSLMAQQQLQTIGLNIINNRAKATLDLFR</sequence>
<dbReference type="InterPro" id="IPR001492">
    <property type="entry name" value="Flagellin"/>
</dbReference>
<dbReference type="Gene3D" id="1.20.1330.10">
    <property type="entry name" value="f41 fragment of flagellin, N-terminal domain"/>
    <property type="match status" value="1"/>
</dbReference>
<dbReference type="PANTHER" id="PTHR42792:SF2">
    <property type="entry name" value="FLAGELLIN"/>
    <property type="match status" value="1"/>
</dbReference>
<dbReference type="Pfam" id="PF00669">
    <property type="entry name" value="Flagellin_N"/>
    <property type="match status" value="1"/>
</dbReference>
<evidence type="ECO:0000256" key="1">
    <source>
        <dbReference type="ARBA" id="ARBA00005709"/>
    </source>
</evidence>
<reference evidence="6 7" key="1">
    <citation type="submission" date="2018-05" db="EMBL/GenBank/DDBJ databases">
        <title>The draft genome of strain NS-104.</title>
        <authorList>
            <person name="Hang P."/>
            <person name="Jiang J."/>
        </authorList>
    </citation>
    <scope>NUCLEOTIDE SEQUENCE [LARGE SCALE GENOMIC DNA]</scope>
    <source>
        <strain evidence="6 7">NS-104</strain>
    </source>
</reference>
<evidence type="ECO:0000313" key="7">
    <source>
        <dbReference type="Proteomes" id="UP000245252"/>
    </source>
</evidence>
<comment type="caution">
    <text evidence="6">The sequence shown here is derived from an EMBL/GenBank/DDBJ whole genome shotgun (WGS) entry which is preliminary data.</text>
</comment>
<evidence type="ECO:0000313" key="6">
    <source>
        <dbReference type="EMBL" id="PWE57107.1"/>
    </source>
</evidence>
<accession>A0A2U2DUY3</accession>
<dbReference type="SUPFAM" id="SSF64518">
    <property type="entry name" value="Phase 1 flagellin"/>
    <property type="match status" value="1"/>
</dbReference>
<dbReference type="GO" id="GO:0009288">
    <property type="term" value="C:bacterial-type flagellum"/>
    <property type="evidence" value="ECO:0007669"/>
    <property type="project" value="UniProtKB-SubCell"/>
</dbReference>
<feature type="domain" description="Flagellin C-terminal" evidence="5">
    <location>
        <begin position="236"/>
        <end position="318"/>
    </location>
</feature>
<evidence type="ECO:0000259" key="4">
    <source>
        <dbReference type="Pfam" id="PF00669"/>
    </source>
</evidence>
<dbReference type="RefSeq" id="WP_109457210.1">
    <property type="nucleotide sequence ID" value="NZ_QFBC01000002.1"/>
</dbReference>
<dbReference type="InterPro" id="IPR001029">
    <property type="entry name" value="Flagellin_N"/>
</dbReference>
<evidence type="ECO:0000256" key="3">
    <source>
        <dbReference type="RuleBase" id="RU362073"/>
    </source>
</evidence>
<comment type="function">
    <text evidence="3">Flagellin is the subunit protein which polymerizes to form the filaments of bacterial flagella.</text>
</comment>
<dbReference type="InterPro" id="IPR046358">
    <property type="entry name" value="Flagellin_C"/>
</dbReference>
<keyword evidence="2 3" id="KW-0975">Bacterial flagellum</keyword>
<proteinExistence type="inferred from homology"/>
<dbReference type="AlphaFoldDB" id="A0A2U2DUY3"/>
<feature type="domain" description="Flagellin N-terminal" evidence="4">
    <location>
        <begin position="7"/>
        <end position="136"/>
    </location>
</feature>
<dbReference type="PANTHER" id="PTHR42792">
    <property type="entry name" value="FLAGELLIN"/>
    <property type="match status" value="1"/>
</dbReference>
<dbReference type="OrthoDB" id="8328560at2"/>
<keyword evidence="3" id="KW-0964">Secreted</keyword>
<dbReference type="GO" id="GO:0005576">
    <property type="term" value="C:extracellular region"/>
    <property type="evidence" value="ECO:0007669"/>
    <property type="project" value="UniProtKB-SubCell"/>
</dbReference>
<dbReference type="Pfam" id="PF00700">
    <property type="entry name" value="Flagellin_C"/>
    <property type="match status" value="1"/>
</dbReference>
<comment type="similarity">
    <text evidence="1 3">Belongs to the bacterial flagellin family.</text>
</comment>
<keyword evidence="6" id="KW-0282">Flagellum</keyword>
<gene>
    <name evidence="6" type="ORF">DEM27_05555</name>
</gene>
<keyword evidence="6" id="KW-0966">Cell projection</keyword>
<protein>
    <recommendedName>
        <fullName evidence="3">Flagellin</fullName>
    </recommendedName>
</protein>
<organism evidence="6 7">
    <name type="scientific">Metarhizobium album</name>
    <dbReference type="NCBI Taxonomy" id="2182425"/>
    <lineage>
        <taxon>Bacteria</taxon>
        <taxon>Pseudomonadati</taxon>
        <taxon>Pseudomonadota</taxon>
        <taxon>Alphaproteobacteria</taxon>
        <taxon>Hyphomicrobiales</taxon>
        <taxon>Rhizobiaceae</taxon>
        <taxon>Metarhizobium</taxon>
    </lineage>
</organism>
<evidence type="ECO:0000259" key="5">
    <source>
        <dbReference type="Pfam" id="PF00700"/>
    </source>
</evidence>
<dbReference type="EMBL" id="QFBC01000002">
    <property type="protein sequence ID" value="PWE57107.1"/>
    <property type="molecule type" value="Genomic_DNA"/>
</dbReference>
<dbReference type="PRINTS" id="PR00207">
    <property type="entry name" value="FLAGELLIN"/>
</dbReference>
<dbReference type="GO" id="GO:0005198">
    <property type="term" value="F:structural molecule activity"/>
    <property type="evidence" value="ECO:0007669"/>
    <property type="project" value="UniProtKB-UniRule"/>
</dbReference>
<dbReference type="Proteomes" id="UP000245252">
    <property type="component" value="Unassembled WGS sequence"/>
</dbReference>
<comment type="subcellular location">
    <subcellularLocation>
        <location evidence="3">Secreted</location>
    </subcellularLocation>
    <subcellularLocation>
        <location evidence="3">Bacterial flagellum</location>
    </subcellularLocation>
</comment>
<keyword evidence="6" id="KW-0969">Cilium</keyword>